<proteinExistence type="predicted"/>
<name>A0A6P2WSA7_BURL3</name>
<dbReference type="Proteomes" id="UP000494260">
    <property type="component" value="Unassembled WGS sequence"/>
</dbReference>
<dbReference type="AlphaFoldDB" id="A0A6P2WSA7"/>
<gene>
    <name evidence="1" type="ORF">BLA18109_04481</name>
</gene>
<organism evidence="1 2">
    <name type="scientific">Burkholderia lata (strain ATCC 17760 / DSM 23089 / LMG 22485 / NCIMB 9086 / R18194 / 383)</name>
    <dbReference type="NCBI Taxonomy" id="482957"/>
    <lineage>
        <taxon>Bacteria</taxon>
        <taxon>Pseudomonadati</taxon>
        <taxon>Pseudomonadota</taxon>
        <taxon>Betaproteobacteria</taxon>
        <taxon>Burkholderiales</taxon>
        <taxon>Burkholderiaceae</taxon>
        <taxon>Burkholderia</taxon>
        <taxon>Burkholderia cepacia complex</taxon>
    </lineage>
</organism>
<reference evidence="1 2" key="1">
    <citation type="submission" date="2019-09" db="EMBL/GenBank/DDBJ databases">
        <authorList>
            <person name="Depoorter E."/>
        </authorList>
    </citation>
    <scope>NUCLEOTIDE SEQUENCE [LARGE SCALE GENOMIC DNA]</scope>
    <source>
        <strain evidence="1">R-18109</strain>
    </source>
</reference>
<protein>
    <submittedName>
        <fullName evidence="1">Prevent-host-death protein</fullName>
    </submittedName>
</protein>
<accession>A0A6P2WSA7</accession>
<evidence type="ECO:0000313" key="2">
    <source>
        <dbReference type="Proteomes" id="UP000494260"/>
    </source>
</evidence>
<evidence type="ECO:0000313" key="1">
    <source>
        <dbReference type="EMBL" id="VWC99673.1"/>
    </source>
</evidence>
<dbReference type="EMBL" id="CABVQH010000015">
    <property type="protein sequence ID" value="VWC99673.1"/>
    <property type="molecule type" value="Genomic_DNA"/>
</dbReference>
<sequence length="55" mass="6288">MRSQHYAIQPLVVLRGSVLRYDSPVDPIEDCGWEALRHDTRNEGVHADTSIETPR</sequence>